<evidence type="ECO:0000256" key="1">
    <source>
        <dbReference type="ARBA" id="ARBA00010641"/>
    </source>
</evidence>
<evidence type="ECO:0000259" key="6">
    <source>
        <dbReference type="Pfam" id="PF04542"/>
    </source>
</evidence>
<dbReference type="InterPro" id="IPR007627">
    <property type="entry name" value="RNA_pol_sigma70_r2"/>
</dbReference>
<reference evidence="8 9" key="1">
    <citation type="journal article" date="2021" name="Microbiol. Resour. Announc.">
        <title>Draft Genome Sequence of Coralloluteibacterium stylophorae LMG 29479T.</title>
        <authorList>
            <person name="Karlyshev A.V."/>
            <person name="Kudryashova E.B."/>
            <person name="Ariskina E.V."/>
            <person name="Conroy A.P."/>
            <person name="Abidueva E.Y."/>
        </authorList>
    </citation>
    <scope>NUCLEOTIDE SEQUENCE [LARGE SCALE GENOMIC DNA]</scope>
    <source>
        <strain evidence="8 9">LMG 29479</strain>
    </source>
</reference>
<gene>
    <name evidence="8" type="ORF">KB893_000650</name>
</gene>
<dbReference type="GO" id="GO:0016987">
    <property type="term" value="F:sigma factor activity"/>
    <property type="evidence" value="ECO:0007669"/>
    <property type="project" value="UniProtKB-KW"/>
</dbReference>
<protein>
    <submittedName>
        <fullName evidence="8">RNA polymerase sigma factor</fullName>
    </submittedName>
</protein>
<comment type="similarity">
    <text evidence="1">Belongs to the sigma-70 factor family. ECF subfamily.</text>
</comment>
<keyword evidence="2" id="KW-0805">Transcription regulation</keyword>
<sequence length="182" mass="20723">MTEDPSDETLMLAYAEGVAGAFDALYRRHRGPLFRFIQRSLGDREASEEVFQDVWQRVVAARSRYRTDARFTTWLYQIAHNRLGDHWRARRVRPGAPEDAETRLGTLADASTPDAELGEFERRRRLQIALAELPAEQRETLLLRLDQCLSLEAIAAITGVGAETAKSRLRYAVDKLRARLAP</sequence>
<evidence type="ECO:0000259" key="7">
    <source>
        <dbReference type="Pfam" id="PF04545"/>
    </source>
</evidence>
<dbReference type="InterPro" id="IPR039425">
    <property type="entry name" value="RNA_pol_sigma-70-like"/>
</dbReference>
<dbReference type="RefSeq" id="WP_213173302.1">
    <property type="nucleotide sequence ID" value="NZ_JAGQFT020000001.1"/>
</dbReference>
<dbReference type="Pfam" id="PF04545">
    <property type="entry name" value="Sigma70_r4"/>
    <property type="match status" value="1"/>
</dbReference>
<keyword evidence="9" id="KW-1185">Reference proteome</keyword>
<dbReference type="InterPro" id="IPR014284">
    <property type="entry name" value="RNA_pol_sigma-70_dom"/>
</dbReference>
<dbReference type="Gene3D" id="1.10.1740.10">
    <property type="match status" value="1"/>
</dbReference>
<dbReference type="InterPro" id="IPR013324">
    <property type="entry name" value="RNA_pol_sigma_r3/r4-like"/>
</dbReference>
<dbReference type="SUPFAM" id="SSF88946">
    <property type="entry name" value="Sigma2 domain of RNA polymerase sigma factors"/>
    <property type="match status" value="1"/>
</dbReference>
<dbReference type="PANTHER" id="PTHR43133">
    <property type="entry name" value="RNA POLYMERASE ECF-TYPE SIGMA FACTO"/>
    <property type="match status" value="1"/>
</dbReference>
<dbReference type="NCBIfam" id="TIGR02937">
    <property type="entry name" value="sigma70-ECF"/>
    <property type="match status" value="1"/>
</dbReference>
<evidence type="ECO:0000313" key="9">
    <source>
        <dbReference type="Proteomes" id="UP000675747"/>
    </source>
</evidence>
<evidence type="ECO:0000313" key="8">
    <source>
        <dbReference type="EMBL" id="MBS7455645.1"/>
    </source>
</evidence>
<dbReference type="AlphaFoldDB" id="A0AAP2C851"/>
<dbReference type="NCBIfam" id="NF009166">
    <property type="entry name" value="PRK12513.1"/>
    <property type="match status" value="1"/>
</dbReference>
<keyword evidence="5" id="KW-0804">Transcription</keyword>
<keyword evidence="4" id="KW-0238">DNA-binding</keyword>
<dbReference type="InterPro" id="IPR007630">
    <property type="entry name" value="RNA_pol_sigma70_r4"/>
</dbReference>
<dbReference type="Gene3D" id="1.10.10.10">
    <property type="entry name" value="Winged helix-like DNA-binding domain superfamily/Winged helix DNA-binding domain"/>
    <property type="match status" value="1"/>
</dbReference>
<dbReference type="PANTHER" id="PTHR43133:SF8">
    <property type="entry name" value="RNA POLYMERASE SIGMA FACTOR HI_1459-RELATED"/>
    <property type="match status" value="1"/>
</dbReference>
<dbReference type="InterPro" id="IPR036388">
    <property type="entry name" value="WH-like_DNA-bd_sf"/>
</dbReference>
<organism evidence="8 9">
    <name type="scientific">Coralloluteibacterium stylophorae</name>
    <dbReference type="NCBI Taxonomy" id="1776034"/>
    <lineage>
        <taxon>Bacteria</taxon>
        <taxon>Pseudomonadati</taxon>
        <taxon>Pseudomonadota</taxon>
        <taxon>Gammaproteobacteria</taxon>
        <taxon>Lysobacterales</taxon>
        <taxon>Lysobacteraceae</taxon>
        <taxon>Coralloluteibacterium</taxon>
    </lineage>
</organism>
<evidence type="ECO:0000256" key="2">
    <source>
        <dbReference type="ARBA" id="ARBA00023015"/>
    </source>
</evidence>
<dbReference type="GO" id="GO:0003677">
    <property type="term" value="F:DNA binding"/>
    <property type="evidence" value="ECO:0007669"/>
    <property type="project" value="UniProtKB-KW"/>
</dbReference>
<name>A0AAP2C851_9GAMM</name>
<proteinExistence type="inferred from homology"/>
<feature type="domain" description="RNA polymerase sigma-70 region 4" evidence="7">
    <location>
        <begin position="129"/>
        <end position="178"/>
    </location>
</feature>
<evidence type="ECO:0000256" key="4">
    <source>
        <dbReference type="ARBA" id="ARBA00023125"/>
    </source>
</evidence>
<dbReference type="SUPFAM" id="SSF88659">
    <property type="entry name" value="Sigma3 and sigma4 domains of RNA polymerase sigma factors"/>
    <property type="match status" value="1"/>
</dbReference>
<dbReference type="Pfam" id="PF04542">
    <property type="entry name" value="Sigma70_r2"/>
    <property type="match status" value="1"/>
</dbReference>
<dbReference type="Proteomes" id="UP000675747">
    <property type="component" value="Unassembled WGS sequence"/>
</dbReference>
<feature type="domain" description="RNA polymerase sigma-70 region 2" evidence="6">
    <location>
        <begin position="25"/>
        <end position="91"/>
    </location>
</feature>
<keyword evidence="3" id="KW-0731">Sigma factor</keyword>
<dbReference type="InterPro" id="IPR013325">
    <property type="entry name" value="RNA_pol_sigma_r2"/>
</dbReference>
<evidence type="ECO:0000256" key="5">
    <source>
        <dbReference type="ARBA" id="ARBA00023163"/>
    </source>
</evidence>
<dbReference type="EMBL" id="JAGQFT020000001">
    <property type="protein sequence ID" value="MBS7455645.1"/>
    <property type="molecule type" value="Genomic_DNA"/>
</dbReference>
<evidence type="ECO:0000256" key="3">
    <source>
        <dbReference type="ARBA" id="ARBA00023082"/>
    </source>
</evidence>
<dbReference type="GO" id="GO:0006352">
    <property type="term" value="P:DNA-templated transcription initiation"/>
    <property type="evidence" value="ECO:0007669"/>
    <property type="project" value="InterPro"/>
</dbReference>
<comment type="caution">
    <text evidence="8">The sequence shown here is derived from an EMBL/GenBank/DDBJ whole genome shotgun (WGS) entry which is preliminary data.</text>
</comment>
<dbReference type="CDD" id="cd06171">
    <property type="entry name" value="Sigma70_r4"/>
    <property type="match status" value="1"/>
</dbReference>
<accession>A0AAP2C851</accession>